<feature type="domain" description="UvrD-like helicase C-terminal" evidence="13">
    <location>
        <begin position="287"/>
        <end position="566"/>
    </location>
</feature>
<evidence type="ECO:0000256" key="2">
    <source>
        <dbReference type="ARBA" id="ARBA00022741"/>
    </source>
</evidence>
<evidence type="ECO:0000256" key="7">
    <source>
        <dbReference type="ARBA" id="ARBA00023235"/>
    </source>
</evidence>
<dbReference type="FunFam" id="1.10.10.160:FF:000001">
    <property type="entry name" value="ATP-dependent DNA helicase"/>
    <property type="match status" value="1"/>
</dbReference>
<dbReference type="KEGG" id="cmic:caldi_23440"/>
<dbReference type="Proteomes" id="UP001163687">
    <property type="component" value="Chromosome"/>
</dbReference>
<gene>
    <name evidence="14" type="ORF">caldi_23440</name>
</gene>
<keyword evidence="3 10" id="KW-0378">Hydrolase</keyword>
<comment type="catalytic activity">
    <reaction evidence="8">
        <text>Couples ATP hydrolysis with the unwinding of duplex DNA by translocating in the 3'-5' direction.</text>
        <dbReference type="EC" id="5.6.2.4"/>
    </reaction>
</comment>
<dbReference type="GO" id="GO:0005829">
    <property type="term" value="C:cytosol"/>
    <property type="evidence" value="ECO:0007669"/>
    <property type="project" value="TreeGrafter"/>
</dbReference>
<dbReference type="Pfam" id="PF00580">
    <property type="entry name" value="UvrD-helicase"/>
    <property type="match status" value="1"/>
</dbReference>
<name>A0AA35CMK8_9FIRM</name>
<dbReference type="EC" id="5.6.2.4" evidence="11"/>
<keyword evidence="2 10" id="KW-0547">Nucleotide-binding</keyword>
<dbReference type="GO" id="GO:0009314">
    <property type="term" value="P:response to radiation"/>
    <property type="evidence" value="ECO:0007669"/>
    <property type="project" value="UniProtKB-ARBA"/>
</dbReference>
<dbReference type="Gene3D" id="1.10.486.10">
    <property type="entry name" value="PCRA, domain 4"/>
    <property type="match status" value="1"/>
</dbReference>
<comment type="catalytic activity">
    <reaction evidence="9 11">
        <text>ATP + H2O = ADP + phosphate + H(+)</text>
        <dbReference type="Rhea" id="RHEA:13065"/>
        <dbReference type="ChEBI" id="CHEBI:15377"/>
        <dbReference type="ChEBI" id="CHEBI:15378"/>
        <dbReference type="ChEBI" id="CHEBI:30616"/>
        <dbReference type="ChEBI" id="CHEBI:43474"/>
        <dbReference type="ChEBI" id="CHEBI:456216"/>
        <dbReference type="EC" id="5.6.2.4"/>
    </reaction>
</comment>
<dbReference type="AlphaFoldDB" id="A0AA35CMK8"/>
<evidence type="ECO:0000259" key="12">
    <source>
        <dbReference type="PROSITE" id="PS51198"/>
    </source>
</evidence>
<protein>
    <recommendedName>
        <fullName evidence="11">ATP-dependent DNA helicase</fullName>
        <ecNumber evidence="11">5.6.2.4</ecNumber>
    </recommendedName>
</protein>
<dbReference type="GO" id="GO:0005524">
    <property type="term" value="F:ATP binding"/>
    <property type="evidence" value="ECO:0007669"/>
    <property type="project" value="UniProtKB-UniRule"/>
</dbReference>
<dbReference type="InterPro" id="IPR000212">
    <property type="entry name" value="DNA_helicase_UvrD/REP"/>
</dbReference>
<evidence type="ECO:0000256" key="5">
    <source>
        <dbReference type="ARBA" id="ARBA00022840"/>
    </source>
</evidence>
<dbReference type="CDD" id="cd18807">
    <property type="entry name" value="SF1_C_UvrD"/>
    <property type="match status" value="1"/>
</dbReference>
<proteinExistence type="inferred from homology"/>
<comment type="similarity">
    <text evidence="1 11">Belongs to the helicase family. UvrD subfamily.</text>
</comment>
<dbReference type="Gene3D" id="1.10.10.160">
    <property type="match status" value="1"/>
</dbReference>
<evidence type="ECO:0000256" key="1">
    <source>
        <dbReference type="ARBA" id="ARBA00009922"/>
    </source>
</evidence>
<evidence type="ECO:0000259" key="13">
    <source>
        <dbReference type="PROSITE" id="PS51217"/>
    </source>
</evidence>
<evidence type="ECO:0000256" key="8">
    <source>
        <dbReference type="ARBA" id="ARBA00034617"/>
    </source>
</evidence>
<dbReference type="GO" id="GO:0033202">
    <property type="term" value="C:DNA helicase complex"/>
    <property type="evidence" value="ECO:0007669"/>
    <property type="project" value="TreeGrafter"/>
</dbReference>
<dbReference type="Pfam" id="PF13361">
    <property type="entry name" value="UvrD_C"/>
    <property type="match status" value="1"/>
</dbReference>
<dbReference type="CDD" id="cd17932">
    <property type="entry name" value="DEXQc_UvrD"/>
    <property type="match status" value="1"/>
</dbReference>
<keyword evidence="7" id="KW-0413">Isomerase</keyword>
<dbReference type="GO" id="GO:0003677">
    <property type="term" value="F:DNA binding"/>
    <property type="evidence" value="ECO:0007669"/>
    <property type="project" value="UniProtKB-KW"/>
</dbReference>
<dbReference type="PROSITE" id="PS51217">
    <property type="entry name" value="UVRD_HELICASE_CTER"/>
    <property type="match status" value="1"/>
</dbReference>
<evidence type="ECO:0000313" key="14">
    <source>
        <dbReference type="EMBL" id="BDG61254.1"/>
    </source>
</evidence>
<keyword evidence="5 10" id="KW-0067">ATP-binding</keyword>
<dbReference type="PANTHER" id="PTHR11070">
    <property type="entry name" value="UVRD / RECB / PCRA DNA HELICASE FAMILY MEMBER"/>
    <property type="match status" value="1"/>
</dbReference>
<accession>A0AA35CMK8</accession>
<evidence type="ECO:0000256" key="10">
    <source>
        <dbReference type="PROSITE-ProRule" id="PRU00560"/>
    </source>
</evidence>
<keyword evidence="15" id="KW-1185">Reference proteome</keyword>
<dbReference type="InterPro" id="IPR005751">
    <property type="entry name" value="ATP-dep_DNA_helicase_PcrA"/>
</dbReference>
<dbReference type="GO" id="GO:0043138">
    <property type="term" value="F:3'-5' DNA helicase activity"/>
    <property type="evidence" value="ECO:0007669"/>
    <property type="project" value="UniProtKB-EC"/>
</dbReference>
<organism evidence="14 15">
    <name type="scientific">Caldinitratiruptor microaerophilus</name>
    <dbReference type="NCBI Taxonomy" id="671077"/>
    <lineage>
        <taxon>Bacteria</taxon>
        <taxon>Bacillati</taxon>
        <taxon>Bacillota</taxon>
        <taxon>Clostridia</taxon>
        <taxon>Eubacteriales</taxon>
        <taxon>Symbiobacteriaceae</taxon>
        <taxon>Caldinitratiruptor</taxon>
    </lineage>
</organism>
<evidence type="ECO:0000256" key="6">
    <source>
        <dbReference type="ARBA" id="ARBA00023125"/>
    </source>
</evidence>
<dbReference type="EMBL" id="AP025628">
    <property type="protein sequence ID" value="BDG61254.1"/>
    <property type="molecule type" value="Genomic_DNA"/>
</dbReference>
<evidence type="ECO:0000256" key="11">
    <source>
        <dbReference type="RuleBase" id="RU364053"/>
    </source>
</evidence>
<dbReference type="InterPro" id="IPR014017">
    <property type="entry name" value="DNA_helicase_UvrD-like_C"/>
</dbReference>
<dbReference type="InterPro" id="IPR013986">
    <property type="entry name" value="DExx_box_DNA_helicase_dom_sf"/>
</dbReference>
<dbReference type="Gene3D" id="3.40.50.300">
    <property type="entry name" value="P-loop containing nucleotide triphosphate hydrolases"/>
    <property type="match status" value="2"/>
</dbReference>
<evidence type="ECO:0000313" key="15">
    <source>
        <dbReference type="Proteomes" id="UP001163687"/>
    </source>
</evidence>
<dbReference type="SUPFAM" id="SSF52540">
    <property type="entry name" value="P-loop containing nucleoside triphosphate hydrolases"/>
    <property type="match status" value="1"/>
</dbReference>
<keyword evidence="4 10" id="KW-0347">Helicase</keyword>
<reference evidence="14" key="1">
    <citation type="submission" date="2022-03" db="EMBL/GenBank/DDBJ databases">
        <title>Complete genome sequence of Caldinitratiruptor microaerophilus.</title>
        <authorList>
            <person name="Mukaiyama R."/>
            <person name="Nishiyama T."/>
            <person name="Ueda K."/>
        </authorList>
    </citation>
    <scope>NUCLEOTIDE SEQUENCE</scope>
    <source>
        <strain evidence="14">JCM 16183</strain>
    </source>
</reference>
<evidence type="ECO:0000256" key="3">
    <source>
        <dbReference type="ARBA" id="ARBA00022801"/>
    </source>
</evidence>
<dbReference type="RefSeq" id="WP_319951750.1">
    <property type="nucleotide sequence ID" value="NZ_AP025628.1"/>
</dbReference>
<dbReference type="PROSITE" id="PS51198">
    <property type="entry name" value="UVRD_HELICASE_ATP_BIND"/>
    <property type="match status" value="1"/>
</dbReference>
<dbReference type="PANTHER" id="PTHR11070:SF2">
    <property type="entry name" value="ATP-DEPENDENT DNA HELICASE SRS2"/>
    <property type="match status" value="1"/>
</dbReference>
<dbReference type="InterPro" id="IPR027417">
    <property type="entry name" value="P-loop_NTPase"/>
</dbReference>
<feature type="binding site" evidence="10">
    <location>
        <begin position="29"/>
        <end position="36"/>
    </location>
    <ligand>
        <name>ATP</name>
        <dbReference type="ChEBI" id="CHEBI:30616"/>
    </ligand>
</feature>
<evidence type="ECO:0000256" key="9">
    <source>
        <dbReference type="ARBA" id="ARBA00048988"/>
    </source>
</evidence>
<feature type="domain" description="UvrD-like helicase ATP-binding" evidence="12">
    <location>
        <begin position="8"/>
        <end position="286"/>
    </location>
</feature>
<dbReference type="FunFam" id="1.10.486.10:FF:000003">
    <property type="entry name" value="ATP-dependent DNA helicase"/>
    <property type="match status" value="1"/>
</dbReference>
<dbReference type="GO" id="GO:0016787">
    <property type="term" value="F:hydrolase activity"/>
    <property type="evidence" value="ECO:0007669"/>
    <property type="project" value="UniProtKB-UniRule"/>
</dbReference>
<evidence type="ECO:0000256" key="4">
    <source>
        <dbReference type="ARBA" id="ARBA00022806"/>
    </source>
</evidence>
<dbReference type="GO" id="GO:0006260">
    <property type="term" value="P:DNA replication"/>
    <property type="evidence" value="ECO:0007669"/>
    <property type="project" value="InterPro"/>
</dbReference>
<dbReference type="InterPro" id="IPR014016">
    <property type="entry name" value="UvrD-like_ATP-bd"/>
</dbReference>
<dbReference type="GO" id="GO:0000725">
    <property type="term" value="P:recombinational repair"/>
    <property type="evidence" value="ECO:0007669"/>
    <property type="project" value="TreeGrafter"/>
</dbReference>
<keyword evidence="6 11" id="KW-0238">DNA-binding</keyword>
<sequence>MDLQDMLATLNPPQREAATHPGGPLLILAGAGSGKTRVLVARIAVLLSRGVSPFRILAITFTNKAAREMKERVERLIGPAARDVWVSTFHSACVRILRRDIEKLGLSRNFAILDSGDQQAVMKEVLKQLNLSEKQYSPGSMLAAISAAKNELLDPPAVQARARDRREEIVARVYGAYQQKLTANSALDFDDLIRLTVKLLEEYPHVLAYYQEKFEHILVDEYQDTNHAQYVLVRLLAGKHRNLTVVGDDDQSIYKFRGATIRNILEFEADYPDAHVVKLEQNYRSTQNILTAAWHVVRRNPGRRDKRLWTNAGAGAPVVRYRALDDQDEAWFVADRIEEGVREGMRYSDFAVLYRTHAQSRALEEAFVRRGIPYSIVGGLKFFERKEIKDVLAYLRLAANPADALSFRRAAQVPRRGIGPSTVDRLEEHAAATGRPILEVALDAANVPGLSKAHAAKVAQFARLVDGFRRQAEFLSVADLIEEVLQASGIVEELLAEETLEAQGRLENLKELKSVALEESVLPADPDVPLTPLEDFLARVALVADADQYEEGQDKVVLMTLHTAKGLEFPVVFMVGMEEGIFPHNRSLTDQEQLAEERRLCYVGMTRARRQLYLTHAAVRTLFGSTQGNPPSRFLEEVPEEVLEVRGEARVPGAWADGGGDFSPAVGSPGWGRRLRVPVGPVQATPDFRPGDSVRHVKFGHGVVKQVHGDEVTVLFRDVGEKRLIASYLQKG</sequence>
<dbReference type="NCBIfam" id="TIGR01073">
    <property type="entry name" value="pcrA"/>
    <property type="match status" value="1"/>
</dbReference>